<accession>A0ABV7A1G2</accession>
<dbReference type="InterPro" id="IPR037208">
    <property type="entry name" value="Spo0E-like_sf"/>
</dbReference>
<evidence type="ECO:0000313" key="1">
    <source>
        <dbReference type="EMBL" id="MFC2946825.1"/>
    </source>
</evidence>
<comment type="caution">
    <text evidence="1">The sequence shown here is derived from an EMBL/GenBank/DDBJ whole genome shotgun (WGS) entry which is preliminary data.</text>
</comment>
<organism evidence="1 2">
    <name type="scientific">Virgibacillus sediminis</name>
    <dbReference type="NCBI Taxonomy" id="202260"/>
    <lineage>
        <taxon>Bacteria</taxon>
        <taxon>Bacillati</taxon>
        <taxon>Bacillota</taxon>
        <taxon>Bacilli</taxon>
        <taxon>Bacillales</taxon>
        <taxon>Bacillaceae</taxon>
        <taxon>Virgibacillus</taxon>
    </lineage>
</organism>
<evidence type="ECO:0000313" key="2">
    <source>
        <dbReference type="Proteomes" id="UP001595387"/>
    </source>
</evidence>
<dbReference type="EMBL" id="JBHRRZ010000001">
    <property type="protein sequence ID" value="MFC2946825.1"/>
    <property type="molecule type" value="Genomic_DNA"/>
</dbReference>
<dbReference type="PANTHER" id="PTHR41263:SF1">
    <property type="entry name" value="ASPARTYL-PHOSPHATE PHOSPHATASE YISI"/>
    <property type="match status" value="1"/>
</dbReference>
<dbReference type="Proteomes" id="UP001595387">
    <property type="component" value="Unassembled WGS sequence"/>
</dbReference>
<dbReference type="RefSeq" id="WP_390301225.1">
    <property type="nucleotide sequence ID" value="NZ_JBHRRZ010000001.1"/>
</dbReference>
<reference evidence="2" key="1">
    <citation type="journal article" date="2019" name="Int. J. Syst. Evol. Microbiol.">
        <title>The Global Catalogue of Microorganisms (GCM) 10K type strain sequencing project: providing services to taxonomists for standard genome sequencing and annotation.</title>
        <authorList>
            <consortium name="The Broad Institute Genomics Platform"/>
            <consortium name="The Broad Institute Genome Sequencing Center for Infectious Disease"/>
            <person name="Wu L."/>
            <person name="Ma J."/>
        </authorList>
    </citation>
    <scope>NUCLEOTIDE SEQUENCE [LARGE SCALE GENOMIC DNA]</scope>
    <source>
        <strain evidence="2">KCTC 13193</strain>
    </source>
</reference>
<protein>
    <submittedName>
        <fullName evidence="1">Aspartyl-phosphate phosphatase Spo0E family protein</fullName>
    </submittedName>
</protein>
<dbReference type="InterPro" id="IPR053028">
    <property type="entry name" value="Spo0E-like_phosphatase"/>
</dbReference>
<sequence length="64" mass="7421">MGQVIEPVEMDLPALLKKKKQEMIQLGLAYGLANPKTVECSQQLDNLLNRFQHGELYWKQHIQN</sequence>
<dbReference type="InterPro" id="IPR018540">
    <property type="entry name" value="Spo0E-like"/>
</dbReference>
<dbReference type="SUPFAM" id="SSF140500">
    <property type="entry name" value="BAS1536-like"/>
    <property type="match status" value="1"/>
</dbReference>
<dbReference type="Gene3D" id="4.10.280.10">
    <property type="entry name" value="Helix-loop-helix DNA-binding domain"/>
    <property type="match status" value="1"/>
</dbReference>
<dbReference type="InterPro" id="IPR036638">
    <property type="entry name" value="HLH_DNA-bd_sf"/>
</dbReference>
<proteinExistence type="predicted"/>
<gene>
    <name evidence="1" type="ORF">ACFODW_00395</name>
</gene>
<dbReference type="Pfam" id="PF09388">
    <property type="entry name" value="SpoOE-like"/>
    <property type="match status" value="1"/>
</dbReference>
<dbReference type="PANTHER" id="PTHR41263">
    <property type="entry name" value="ASPARTYL-PHOSPHATE PHOSPHATASE YISI"/>
    <property type="match status" value="1"/>
</dbReference>
<keyword evidence="2" id="KW-1185">Reference proteome</keyword>
<name>A0ABV7A1G2_9BACI</name>